<organism evidence="1">
    <name type="scientific">Cacopsylla melanoneura</name>
    <dbReference type="NCBI Taxonomy" id="428564"/>
    <lineage>
        <taxon>Eukaryota</taxon>
        <taxon>Metazoa</taxon>
        <taxon>Ecdysozoa</taxon>
        <taxon>Arthropoda</taxon>
        <taxon>Hexapoda</taxon>
        <taxon>Insecta</taxon>
        <taxon>Pterygota</taxon>
        <taxon>Neoptera</taxon>
        <taxon>Paraneoptera</taxon>
        <taxon>Hemiptera</taxon>
        <taxon>Sternorrhyncha</taxon>
        <taxon>Psylloidea</taxon>
        <taxon>Psyllidae</taxon>
        <taxon>Psyllinae</taxon>
        <taxon>Cacopsylla</taxon>
    </lineage>
</organism>
<dbReference type="AlphaFoldDB" id="A0A8D9FA00"/>
<evidence type="ECO:0000313" key="1">
    <source>
        <dbReference type="EMBL" id="CAG6783103.1"/>
    </source>
</evidence>
<sequence>MNIKSLQKFIFPVGIYYGLKKPTTSSSFLDEFVTEAVDLSANGFLYKGKTILLKINSFVCDAPAKSFILGMQDMPHAPDAINMALALTIELHSHKLMGCPDPTWVLLIEMMKNIMSGIHP</sequence>
<proteinExistence type="predicted"/>
<name>A0A8D9FA00_9HEMI</name>
<reference evidence="1" key="1">
    <citation type="submission" date="2021-05" db="EMBL/GenBank/DDBJ databases">
        <authorList>
            <person name="Alioto T."/>
            <person name="Alioto T."/>
            <person name="Gomez Garrido J."/>
        </authorList>
    </citation>
    <scope>NUCLEOTIDE SEQUENCE</scope>
</reference>
<dbReference type="EMBL" id="HBUF01630517">
    <property type="protein sequence ID" value="CAG6783103.1"/>
    <property type="molecule type" value="Transcribed_RNA"/>
</dbReference>
<accession>A0A8D9FA00</accession>
<protein>
    <submittedName>
        <fullName evidence="1">Uncharacterized protein</fullName>
    </submittedName>
</protein>
<dbReference type="EMBL" id="HBUF01630519">
    <property type="protein sequence ID" value="CAG6783106.1"/>
    <property type="molecule type" value="Transcribed_RNA"/>
</dbReference>